<evidence type="ECO:0000256" key="2">
    <source>
        <dbReference type="ARBA" id="ARBA00009726"/>
    </source>
</evidence>
<keyword evidence="16" id="KW-0378">Hydrolase</keyword>
<dbReference type="PROSITE" id="PS50893">
    <property type="entry name" value="ABC_TRANSPORTER_2"/>
    <property type="match status" value="2"/>
</dbReference>
<feature type="transmembrane region" description="Helical" evidence="12">
    <location>
        <begin position="116"/>
        <end position="133"/>
    </location>
</feature>
<keyword evidence="4 12" id="KW-0812">Transmembrane</keyword>
<dbReference type="CDD" id="cd18604">
    <property type="entry name" value="ABC_6TM_VMR1_D2_like"/>
    <property type="match status" value="1"/>
</dbReference>
<keyword evidence="5" id="KW-0677">Repeat</keyword>
<feature type="transmembrane region" description="Helical" evidence="12">
    <location>
        <begin position="145"/>
        <end position="166"/>
    </location>
</feature>
<evidence type="ECO:0000256" key="5">
    <source>
        <dbReference type="ARBA" id="ARBA00022737"/>
    </source>
</evidence>
<feature type="transmembrane region" description="Helical" evidence="12">
    <location>
        <begin position="84"/>
        <end position="104"/>
    </location>
</feature>
<gene>
    <name evidence="16" type="ORF">BDW42DRAFT_192371</name>
</gene>
<keyword evidence="8 12" id="KW-1133">Transmembrane helix</keyword>
<feature type="transmembrane region" description="Helical" evidence="12">
    <location>
        <begin position="1168"/>
        <end position="1189"/>
    </location>
</feature>
<evidence type="ECO:0000256" key="8">
    <source>
        <dbReference type="ARBA" id="ARBA00022989"/>
    </source>
</evidence>
<evidence type="ECO:0000259" key="14">
    <source>
        <dbReference type="PROSITE" id="PS50893"/>
    </source>
</evidence>
<dbReference type="SUPFAM" id="SSF52540">
    <property type="entry name" value="P-loop containing nucleoside triphosphate hydrolases"/>
    <property type="match status" value="2"/>
</dbReference>
<dbReference type="GO" id="GO:0005737">
    <property type="term" value="C:cytoplasm"/>
    <property type="evidence" value="ECO:0007669"/>
    <property type="project" value="UniProtKB-ARBA"/>
</dbReference>
<dbReference type="PROSITE" id="PS00211">
    <property type="entry name" value="ABC_TRANSPORTER_1"/>
    <property type="match status" value="1"/>
</dbReference>
<feature type="transmembrane region" description="Helical" evidence="12">
    <location>
        <begin position="421"/>
        <end position="439"/>
    </location>
</feature>
<keyword evidence="7" id="KW-0067">ATP-binding</keyword>
<sequence length="1548" mass="170131">MALNPDRPSAVTATLGFLLILACTVPAARKTVCRLASKHQPIQLSTESDTALFAHQGSFRAYEDEDGVATKASLRAFSDGWQKVAMMVLSVIGFYLALTLVIVAPWSRPDASSASVWLQAGAWALFCLQSVAFHTESSCVQRYRLANYAFVASLLAAAIPGMQISTSSSGGYSLARKNNGILVSIIVIAILRAIASAMIPRRPSVYHDGQIVDQQQSASMLGRYTYGWVSDLLYYIRRNKGLEVDCLPKLPFKVRAHALHAKLEAVRHSRPLWRALVVRHSWALLLQGTLSLITSVLSFGPQMALYGILKTLESRQPGESVAVITWFWVLGLGAALMLSLGIESWLWWVIYSRLWLPIYEGISALVFAKSMRCKDVKAQRPSKQSFEDAHGEECGEQEESRQSVMNLATVDSKRIADFVMFNYLIPSCATRLIIAAGFLVHLIGWPSLLCGLSMFGFVMPVNVILTKRYSNSQKLFMKATDKRAGAVAEVLRGIRQVKFAAMEQQWENGIRERRQAELNLLQKTLLYNTGLVSVWILGPIMLSAVSLTVYCLTNRELSPSVAFTALSVFGSIESALASLPNLFSRGMEAKVSADRIDTYMASAEKFPHTTDVEAISFHCASIAWPAETEPEQHCESSDRFILHQLDLRFPPKGLSVITGKTGTGKSLLLASILGECDVLAGSVAVPHAPSLEERFDHRATQDNWTINSAVAYVAQNPWTESASIRENIIFGLPFSNFRYREAVFASGLEKDLTLLPDGDMTDIGANGINLSGGQRWRISFARALYSRAGILVLDDIFSALDAETGRHVYEHGLSGRLGKDRTRILVTHHVSLCLPGADYCVALDNGSVSYAGPLEELTDPSLAQLLHGLETETPVSPVETIKTDREWPGRKRTLVGADSTMAPTHAPRKFTQDEKRETGSVSAKVYAAYLCKGDGLALWPLVLLGGIALNALSVSRSWWVGVWTSSTAQLHAAQTSTRRESLFYLFIYIGLSVGACVMGTLRYFFLVHANLHSSRQMFERLLVTVIRAPPQWLDTVPVGRILNRFTSDIHLLDWRLGYDLGLFLSKALELMGILVASVLVSPSILVLAAILLVPCFSISRFYLTAAREIKRLESTTKSPVMEQFGSSLTGLATIRAYARTQVYIREMYTRIDRHAQTAWYLWLLNRWLALRMSVIGAVFSTMTAALVVYTPTISAAMAGFAISFALQYNYAISMGLRFYADLEMDMNATERVLEYSSMETEDQGGHDPPAAWPTRGHIQVDNLVAGYAADLPAVLNGLSFTVEPNQRVGVVGRTGSGKSSLTLALFRFLEARHGRILIDGLDVSRMKLKALRSQLAIIPQDPVLFSGTVRSNLDPFNEHSDGELWNALERVHMVSFEDNLTLGPQHSVKSSTSSPTLASTSSSASSIRSSYKSPSPGVIASLDTTVSEGGSNLSQGERQLLCLARAIVSQPKIMILDEATSAVDMQTDALIQRSVRTEFGRRASSLLVIAHRLSTIADFDRILVMDAGMAVEFGPPRELLAIEGGMFRNLVENSGERALVEAIILRGK</sequence>
<evidence type="ECO:0000259" key="15">
    <source>
        <dbReference type="PROSITE" id="PS50929"/>
    </source>
</evidence>
<dbReference type="PANTHER" id="PTHR24223">
    <property type="entry name" value="ATP-BINDING CASSETTE SUB-FAMILY C"/>
    <property type="match status" value="1"/>
</dbReference>
<feature type="transmembrane region" description="Helical" evidence="12">
    <location>
        <begin position="982"/>
        <end position="1005"/>
    </location>
</feature>
<comment type="similarity">
    <text evidence="2">Belongs to the ABC transporter superfamily. ABCC family. Conjugate transporter (TC 3.A.1.208) subfamily.</text>
</comment>
<feature type="transmembrane region" description="Helical" evidence="12">
    <location>
        <begin position="445"/>
        <end position="465"/>
    </location>
</feature>
<feature type="domain" description="ABC transporter" evidence="14">
    <location>
        <begin position="617"/>
        <end position="870"/>
    </location>
</feature>
<dbReference type="InterPro" id="IPR036640">
    <property type="entry name" value="ABC1_TM_sf"/>
</dbReference>
<dbReference type="GO" id="GO:0005524">
    <property type="term" value="F:ATP binding"/>
    <property type="evidence" value="ECO:0007669"/>
    <property type="project" value="UniProtKB-KW"/>
</dbReference>
<evidence type="ECO:0000256" key="6">
    <source>
        <dbReference type="ARBA" id="ARBA00022741"/>
    </source>
</evidence>
<reference evidence="17" key="1">
    <citation type="submission" date="2017-12" db="EMBL/GenBank/DDBJ databases">
        <authorList>
            <consortium name="DOE Joint Genome Institute"/>
            <person name="Mondo S.J."/>
            <person name="Kjaerbolling I."/>
            <person name="Vesth T.C."/>
            <person name="Frisvad J.C."/>
            <person name="Nybo J.L."/>
            <person name="Theobald S."/>
            <person name="Kuo A."/>
            <person name="Bowyer P."/>
            <person name="Matsuda Y."/>
            <person name="Lyhne E.K."/>
            <person name="Kogle M.E."/>
            <person name="Clum A."/>
            <person name="Lipzen A."/>
            <person name="Salamov A."/>
            <person name="Ngan C.Y."/>
            <person name="Daum C."/>
            <person name="Chiniquy J."/>
            <person name="Barry K."/>
            <person name="LaButti K."/>
            <person name="Haridas S."/>
            <person name="Simmons B.A."/>
            <person name="Magnuson J.K."/>
            <person name="Mortensen U.H."/>
            <person name="Larsen T.O."/>
            <person name="Grigoriev I.V."/>
            <person name="Baker S.E."/>
            <person name="Andersen M.R."/>
            <person name="Nordberg H.P."/>
            <person name="Cantor M.N."/>
            <person name="Hua S.X."/>
        </authorList>
    </citation>
    <scope>NUCLEOTIDE SEQUENCE [LARGE SCALE GENOMIC DNA]</scope>
    <source>
        <strain evidence="17">IBT 19404</strain>
    </source>
</reference>
<dbReference type="CDD" id="cd18596">
    <property type="entry name" value="ABC_6TM_VMR1_D1_like"/>
    <property type="match status" value="1"/>
</dbReference>
<dbReference type="InterPro" id="IPR003439">
    <property type="entry name" value="ABC_transporter-like_ATP-bd"/>
</dbReference>
<protein>
    <submittedName>
        <fullName evidence="16">P-loop containing nucleoside triphosphate hydrolase protein</fullName>
    </submittedName>
</protein>
<evidence type="ECO:0000256" key="3">
    <source>
        <dbReference type="ARBA" id="ARBA00022448"/>
    </source>
</evidence>
<proteinExistence type="inferred from homology"/>
<feature type="transmembrane region" description="Helical" evidence="12">
    <location>
        <begin position="525"/>
        <end position="549"/>
    </location>
</feature>
<dbReference type="GO" id="GO:0016020">
    <property type="term" value="C:membrane"/>
    <property type="evidence" value="ECO:0007669"/>
    <property type="project" value="UniProtKB-SubCell"/>
</dbReference>
<organism evidence="16 17">
    <name type="scientific">Aspergillus taichungensis</name>
    <dbReference type="NCBI Taxonomy" id="482145"/>
    <lineage>
        <taxon>Eukaryota</taxon>
        <taxon>Fungi</taxon>
        <taxon>Dikarya</taxon>
        <taxon>Ascomycota</taxon>
        <taxon>Pezizomycotina</taxon>
        <taxon>Eurotiomycetes</taxon>
        <taxon>Eurotiomycetidae</taxon>
        <taxon>Eurotiales</taxon>
        <taxon>Aspergillaceae</taxon>
        <taxon>Aspergillus</taxon>
        <taxon>Aspergillus subgen. Circumdati</taxon>
    </lineage>
</organism>
<keyword evidence="6" id="KW-0547">Nucleotide-binding</keyword>
<evidence type="ECO:0000256" key="12">
    <source>
        <dbReference type="SAM" id="Phobius"/>
    </source>
</evidence>
<feature type="compositionally biased region" description="Low complexity" evidence="11">
    <location>
        <begin position="1387"/>
        <end position="1415"/>
    </location>
</feature>
<keyword evidence="17" id="KW-1185">Reference proteome</keyword>
<dbReference type="InterPro" id="IPR017871">
    <property type="entry name" value="ABC_transporter-like_CS"/>
</dbReference>
<dbReference type="EMBL" id="KZ559520">
    <property type="protein sequence ID" value="PLN83270.1"/>
    <property type="molecule type" value="Genomic_DNA"/>
</dbReference>
<dbReference type="PROSITE" id="PS50929">
    <property type="entry name" value="ABC_TM1F"/>
    <property type="match status" value="2"/>
</dbReference>
<evidence type="ECO:0000256" key="1">
    <source>
        <dbReference type="ARBA" id="ARBA00004141"/>
    </source>
</evidence>
<evidence type="ECO:0000256" key="11">
    <source>
        <dbReference type="SAM" id="MobiDB-lite"/>
    </source>
</evidence>
<evidence type="ECO:0000256" key="10">
    <source>
        <dbReference type="ARBA" id="ARBA00023180"/>
    </source>
</evidence>
<feature type="transmembrane region" description="Helical" evidence="12">
    <location>
        <begin position="1070"/>
        <end position="1103"/>
    </location>
</feature>
<dbReference type="GO" id="GO:0016887">
    <property type="term" value="F:ATP hydrolysis activity"/>
    <property type="evidence" value="ECO:0007669"/>
    <property type="project" value="InterPro"/>
</dbReference>
<evidence type="ECO:0000313" key="16">
    <source>
        <dbReference type="EMBL" id="PLN83270.1"/>
    </source>
</evidence>
<dbReference type="SMART" id="SM00382">
    <property type="entry name" value="AAA"/>
    <property type="match status" value="2"/>
</dbReference>
<dbReference type="Pfam" id="PF00005">
    <property type="entry name" value="ABC_tran"/>
    <property type="match status" value="2"/>
</dbReference>
<dbReference type="Gene3D" id="3.40.50.300">
    <property type="entry name" value="P-loop containing nucleotide triphosphate hydrolases"/>
    <property type="match status" value="2"/>
</dbReference>
<feature type="region of interest" description="Disordered" evidence="11">
    <location>
        <begin position="1384"/>
        <end position="1415"/>
    </location>
</feature>
<comment type="subcellular location">
    <subcellularLocation>
        <location evidence="1">Membrane</location>
        <topology evidence="1">Multi-pass membrane protein</topology>
    </subcellularLocation>
</comment>
<keyword evidence="3" id="KW-0813">Transport</keyword>
<keyword evidence="13" id="KW-0732">Signal</keyword>
<feature type="domain" description="ABC transmembrane type-1" evidence="15">
    <location>
        <begin position="403"/>
        <end position="588"/>
    </location>
</feature>
<dbReference type="FunFam" id="1.20.1560.10:FF:000013">
    <property type="entry name" value="ABC transporter C family member 2"/>
    <property type="match status" value="1"/>
</dbReference>
<dbReference type="Pfam" id="PF00664">
    <property type="entry name" value="ABC_membrane"/>
    <property type="match status" value="2"/>
</dbReference>
<feature type="signal peptide" evidence="13">
    <location>
        <begin position="1"/>
        <end position="29"/>
    </location>
</feature>
<dbReference type="PANTHER" id="PTHR24223:SF456">
    <property type="entry name" value="MULTIDRUG RESISTANCE-ASSOCIATED PROTEIN LETHAL(2)03659"/>
    <property type="match status" value="1"/>
</dbReference>
<dbReference type="InterPro" id="IPR050173">
    <property type="entry name" value="ABC_transporter_C-like"/>
</dbReference>
<dbReference type="SUPFAM" id="SSF90123">
    <property type="entry name" value="ABC transporter transmembrane region"/>
    <property type="match status" value="2"/>
</dbReference>
<evidence type="ECO:0000256" key="4">
    <source>
        <dbReference type="ARBA" id="ARBA00022692"/>
    </source>
</evidence>
<dbReference type="Proteomes" id="UP000235023">
    <property type="component" value="Unassembled WGS sequence"/>
</dbReference>
<feature type="domain" description="ABC transporter" evidence="14">
    <location>
        <begin position="1258"/>
        <end position="1532"/>
    </location>
</feature>
<keyword evidence="10" id="KW-0325">Glycoprotein</keyword>
<feature type="domain" description="ABC transmembrane type-1" evidence="15">
    <location>
        <begin position="941"/>
        <end position="1224"/>
    </location>
</feature>
<feature type="transmembrane region" description="Helical" evidence="12">
    <location>
        <begin position="321"/>
        <end position="342"/>
    </location>
</feature>
<accession>A0A2J5I0T9</accession>
<evidence type="ECO:0000256" key="7">
    <source>
        <dbReference type="ARBA" id="ARBA00022840"/>
    </source>
</evidence>
<keyword evidence="9 12" id="KW-0472">Membrane</keyword>
<dbReference type="InterPro" id="IPR011527">
    <property type="entry name" value="ABC1_TM_dom"/>
</dbReference>
<dbReference type="InterPro" id="IPR027417">
    <property type="entry name" value="P-loop_NTPase"/>
</dbReference>
<dbReference type="OrthoDB" id="6500128at2759"/>
<feature type="transmembrane region" description="Helical" evidence="12">
    <location>
        <begin position="348"/>
        <end position="368"/>
    </location>
</feature>
<name>A0A2J5I0T9_9EURO</name>
<feature type="transmembrane region" description="Helical" evidence="12">
    <location>
        <begin position="178"/>
        <end position="199"/>
    </location>
</feature>
<dbReference type="InterPro" id="IPR003593">
    <property type="entry name" value="AAA+_ATPase"/>
</dbReference>
<evidence type="ECO:0000256" key="13">
    <source>
        <dbReference type="SAM" id="SignalP"/>
    </source>
</evidence>
<evidence type="ECO:0000256" key="9">
    <source>
        <dbReference type="ARBA" id="ARBA00023136"/>
    </source>
</evidence>
<feature type="chain" id="PRO_5014468492" evidence="13">
    <location>
        <begin position="30"/>
        <end position="1548"/>
    </location>
</feature>
<dbReference type="CDD" id="cd03244">
    <property type="entry name" value="ABCC_MRP_domain2"/>
    <property type="match status" value="1"/>
</dbReference>
<dbReference type="GO" id="GO:0140359">
    <property type="term" value="F:ABC-type transporter activity"/>
    <property type="evidence" value="ECO:0007669"/>
    <property type="project" value="InterPro"/>
</dbReference>
<dbReference type="Gene3D" id="1.20.1560.10">
    <property type="entry name" value="ABC transporter type 1, transmembrane domain"/>
    <property type="match status" value="2"/>
</dbReference>
<dbReference type="FunFam" id="3.40.50.300:FF:000825">
    <property type="entry name" value="ABC bile acid transporter"/>
    <property type="match status" value="1"/>
</dbReference>
<dbReference type="CDD" id="cd03250">
    <property type="entry name" value="ABCC_MRP_domain1"/>
    <property type="match status" value="1"/>
</dbReference>
<dbReference type="PROSITE" id="PS51257">
    <property type="entry name" value="PROKAR_LIPOPROTEIN"/>
    <property type="match status" value="1"/>
</dbReference>
<evidence type="ECO:0000313" key="17">
    <source>
        <dbReference type="Proteomes" id="UP000235023"/>
    </source>
</evidence>